<evidence type="ECO:0000313" key="3">
    <source>
        <dbReference type="Proteomes" id="UP001164746"/>
    </source>
</evidence>
<protein>
    <submittedName>
        <fullName evidence="2">Uncharacterized protein</fullName>
    </submittedName>
</protein>
<evidence type="ECO:0000313" key="2">
    <source>
        <dbReference type="EMBL" id="WAR25519.1"/>
    </source>
</evidence>
<gene>
    <name evidence="2" type="ORF">MAR_011223</name>
</gene>
<keyword evidence="3" id="KW-1185">Reference proteome</keyword>
<accession>A0ABY7FX98</accession>
<sequence length="71" mass="7666">MPLKSGGRSNACTLMQMPPQLGGRSHTCTENIRRLLHVGVRLLLAGLHIAVDNQGDNSYHKGAAADPRPHQ</sequence>
<reference evidence="2" key="1">
    <citation type="submission" date="2022-11" db="EMBL/GenBank/DDBJ databases">
        <title>Centuries of genome instability and evolution in soft-shell clam transmissible cancer (bioRxiv).</title>
        <authorList>
            <person name="Hart S.F.M."/>
            <person name="Yonemitsu M.A."/>
            <person name="Giersch R.M."/>
            <person name="Beal B.F."/>
            <person name="Arriagada G."/>
            <person name="Davis B.W."/>
            <person name="Ostrander E.A."/>
            <person name="Goff S.P."/>
            <person name="Metzger M.J."/>
        </authorList>
    </citation>
    <scope>NUCLEOTIDE SEQUENCE</scope>
    <source>
        <strain evidence="2">MELC-2E11</strain>
        <tissue evidence="2">Siphon/mantle</tissue>
    </source>
</reference>
<organism evidence="2 3">
    <name type="scientific">Mya arenaria</name>
    <name type="common">Soft-shell clam</name>
    <dbReference type="NCBI Taxonomy" id="6604"/>
    <lineage>
        <taxon>Eukaryota</taxon>
        <taxon>Metazoa</taxon>
        <taxon>Spiralia</taxon>
        <taxon>Lophotrochozoa</taxon>
        <taxon>Mollusca</taxon>
        <taxon>Bivalvia</taxon>
        <taxon>Autobranchia</taxon>
        <taxon>Heteroconchia</taxon>
        <taxon>Euheterodonta</taxon>
        <taxon>Imparidentia</taxon>
        <taxon>Neoheterodontei</taxon>
        <taxon>Myida</taxon>
        <taxon>Myoidea</taxon>
        <taxon>Myidae</taxon>
        <taxon>Mya</taxon>
    </lineage>
</organism>
<dbReference type="Proteomes" id="UP001164746">
    <property type="component" value="Chromosome 14"/>
</dbReference>
<feature type="region of interest" description="Disordered" evidence="1">
    <location>
        <begin position="1"/>
        <end position="25"/>
    </location>
</feature>
<dbReference type="EMBL" id="CP111025">
    <property type="protein sequence ID" value="WAR25519.1"/>
    <property type="molecule type" value="Genomic_DNA"/>
</dbReference>
<proteinExistence type="predicted"/>
<name>A0ABY7FX98_MYAAR</name>
<evidence type="ECO:0000256" key="1">
    <source>
        <dbReference type="SAM" id="MobiDB-lite"/>
    </source>
</evidence>